<dbReference type="AlphaFoldDB" id="A0A9P4RDX7"/>
<protein>
    <submittedName>
        <fullName evidence="1">Uncharacterized protein</fullName>
    </submittedName>
</protein>
<gene>
    <name evidence="1" type="ORF">EJ04DRAFT_558139</name>
</gene>
<name>A0A9P4RDX7_9PLEO</name>
<organism evidence="1 2">
    <name type="scientific">Polyplosphaeria fusca</name>
    <dbReference type="NCBI Taxonomy" id="682080"/>
    <lineage>
        <taxon>Eukaryota</taxon>
        <taxon>Fungi</taxon>
        <taxon>Dikarya</taxon>
        <taxon>Ascomycota</taxon>
        <taxon>Pezizomycotina</taxon>
        <taxon>Dothideomycetes</taxon>
        <taxon>Pleosporomycetidae</taxon>
        <taxon>Pleosporales</taxon>
        <taxon>Tetraplosphaeriaceae</taxon>
        <taxon>Polyplosphaeria</taxon>
    </lineage>
</organism>
<dbReference type="Proteomes" id="UP000799444">
    <property type="component" value="Unassembled WGS sequence"/>
</dbReference>
<sequence>MGMRDVDPTDPALKHHEIEWDSTFVSIEAFDVGSGRDSKMPGHIRIVLSDGRSLETGKNVPRDTNPTKGTLIGISGKYRAWVSELNVHTLASKPNQWQIHDVEFQPAPDEVNKNPDMAQRGLVQQTLRSAHFVNEADKESDWLFQVRDQKETSTSWTHSVTPSSKYTLDGFWEQKRENTNTEGYIHIVEIRNQMSGKVAPGKSVHVWAYNIEGQYGVEWKGKLTIKFENGKEFTYPTNGRLKGVEYSDVSIHSEDESREAAMEAVANGEEFTLFSNLDLPAGRNMSRMFRV</sequence>
<dbReference type="EMBL" id="ML996097">
    <property type="protein sequence ID" value="KAF2741426.1"/>
    <property type="molecule type" value="Genomic_DNA"/>
</dbReference>
<keyword evidence="2" id="KW-1185">Reference proteome</keyword>
<evidence type="ECO:0000313" key="1">
    <source>
        <dbReference type="EMBL" id="KAF2741426.1"/>
    </source>
</evidence>
<proteinExistence type="predicted"/>
<accession>A0A9P4RDX7</accession>
<comment type="caution">
    <text evidence="1">The sequence shown here is derived from an EMBL/GenBank/DDBJ whole genome shotgun (WGS) entry which is preliminary data.</text>
</comment>
<evidence type="ECO:0000313" key="2">
    <source>
        <dbReference type="Proteomes" id="UP000799444"/>
    </source>
</evidence>
<reference evidence="1" key="1">
    <citation type="journal article" date="2020" name="Stud. Mycol.">
        <title>101 Dothideomycetes genomes: a test case for predicting lifestyles and emergence of pathogens.</title>
        <authorList>
            <person name="Haridas S."/>
            <person name="Albert R."/>
            <person name="Binder M."/>
            <person name="Bloem J."/>
            <person name="Labutti K."/>
            <person name="Salamov A."/>
            <person name="Andreopoulos B."/>
            <person name="Baker S."/>
            <person name="Barry K."/>
            <person name="Bills G."/>
            <person name="Bluhm B."/>
            <person name="Cannon C."/>
            <person name="Castanera R."/>
            <person name="Culley D."/>
            <person name="Daum C."/>
            <person name="Ezra D."/>
            <person name="Gonzalez J."/>
            <person name="Henrissat B."/>
            <person name="Kuo A."/>
            <person name="Liang C."/>
            <person name="Lipzen A."/>
            <person name="Lutzoni F."/>
            <person name="Magnuson J."/>
            <person name="Mondo S."/>
            <person name="Nolan M."/>
            <person name="Ohm R."/>
            <person name="Pangilinan J."/>
            <person name="Park H.-J."/>
            <person name="Ramirez L."/>
            <person name="Alfaro M."/>
            <person name="Sun H."/>
            <person name="Tritt A."/>
            <person name="Yoshinaga Y."/>
            <person name="Zwiers L.-H."/>
            <person name="Turgeon B."/>
            <person name="Goodwin S."/>
            <person name="Spatafora J."/>
            <person name="Crous P."/>
            <person name="Grigoriev I."/>
        </authorList>
    </citation>
    <scope>NUCLEOTIDE SEQUENCE</scope>
    <source>
        <strain evidence="1">CBS 125425</strain>
    </source>
</reference>